<evidence type="ECO:0000313" key="13">
    <source>
        <dbReference type="Proteomes" id="UP001384579"/>
    </source>
</evidence>
<feature type="domain" description="AAA" evidence="11">
    <location>
        <begin position="550"/>
        <end position="659"/>
    </location>
</feature>
<evidence type="ECO:0000256" key="5">
    <source>
        <dbReference type="ARBA" id="ARBA00022777"/>
    </source>
</evidence>
<feature type="coiled-coil region" evidence="9">
    <location>
        <begin position="347"/>
        <end position="381"/>
    </location>
</feature>
<keyword evidence="10" id="KW-0472">Membrane</keyword>
<protein>
    <recommendedName>
        <fullName evidence="2">non-specific protein-tyrosine kinase</fullName>
        <ecNumber evidence="2">2.7.10.2</ecNumber>
    </recommendedName>
</protein>
<keyword evidence="10" id="KW-0812">Transmembrane</keyword>
<organism evidence="12 13">
    <name type="scientific">Microcoleus anatoxicus PTRS2</name>
    <dbReference type="NCBI Taxonomy" id="2705321"/>
    <lineage>
        <taxon>Bacteria</taxon>
        <taxon>Bacillati</taxon>
        <taxon>Cyanobacteriota</taxon>
        <taxon>Cyanophyceae</taxon>
        <taxon>Oscillatoriophycideae</taxon>
        <taxon>Oscillatoriales</taxon>
        <taxon>Microcoleaceae</taxon>
        <taxon>Microcoleus</taxon>
        <taxon>Microcoleus anatoxicus</taxon>
    </lineage>
</organism>
<evidence type="ECO:0000256" key="6">
    <source>
        <dbReference type="ARBA" id="ARBA00022840"/>
    </source>
</evidence>
<name>A0ABU8YK22_9CYAN</name>
<comment type="catalytic activity">
    <reaction evidence="8">
        <text>L-tyrosyl-[protein] + ATP = O-phospho-L-tyrosyl-[protein] + ADP + H(+)</text>
        <dbReference type="Rhea" id="RHEA:10596"/>
        <dbReference type="Rhea" id="RHEA-COMP:10136"/>
        <dbReference type="Rhea" id="RHEA-COMP:20101"/>
        <dbReference type="ChEBI" id="CHEBI:15378"/>
        <dbReference type="ChEBI" id="CHEBI:30616"/>
        <dbReference type="ChEBI" id="CHEBI:46858"/>
        <dbReference type="ChEBI" id="CHEBI:61978"/>
        <dbReference type="ChEBI" id="CHEBI:456216"/>
        <dbReference type="EC" id="2.7.10.2"/>
    </reaction>
</comment>
<dbReference type="Gene3D" id="3.40.50.300">
    <property type="entry name" value="P-loop containing nucleotide triphosphate hydrolases"/>
    <property type="match status" value="1"/>
</dbReference>
<evidence type="ECO:0000256" key="1">
    <source>
        <dbReference type="ARBA" id="ARBA00007316"/>
    </source>
</evidence>
<dbReference type="PANTHER" id="PTHR32309:SF13">
    <property type="entry name" value="FERRIC ENTEROBACTIN TRANSPORT PROTEIN FEPE"/>
    <property type="match status" value="1"/>
</dbReference>
<evidence type="ECO:0000259" key="11">
    <source>
        <dbReference type="Pfam" id="PF13614"/>
    </source>
</evidence>
<feature type="coiled-coil region" evidence="9">
    <location>
        <begin position="181"/>
        <end position="208"/>
    </location>
</feature>
<feature type="transmembrane region" description="Helical" evidence="10">
    <location>
        <begin position="447"/>
        <end position="470"/>
    </location>
</feature>
<dbReference type="InterPro" id="IPR005702">
    <property type="entry name" value="Wzc-like_C"/>
</dbReference>
<dbReference type="InterPro" id="IPR025669">
    <property type="entry name" value="AAA_dom"/>
</dbReference>
<dbReference type="InterPro" id="IPR050445">
    <property type="entry name" value="Bact_polysacc_biosynth/exp"/>
</dbReference>
<evidence type="ECO:0000256" key="10">
    <source>
        <dbReference type="SAM" id="Phobius"/>
    </source>
</evidence>
<evidence type="ECO:0000256" key="7">
    <source>
        <dbReference type="ARBA" id="ARBA00023137"/>
    </source>
</evidence>
<dbReference type="PANTHER" id="PTHR32309">
    <property type="entry name" value="TYROSINE-PROTEIN KINASE"/>
    <property type="match status" value="1"/>
</dbReference>
<evidence type="ECO:0000313" key="12">
    <source>
        <dbReference type="EMBL" id="MEK0184743.1"/>
    </source>
</evidence>
<keyword evidence="9" id="KW-0175">Coiled coil</keyword>
<comment type="similarity">
    <text evidence="1">Belongs to the CpsD/CapB family.</text>
</comment>
<proteinExistence type="inferred from homology"/>
<dbReference type="CDD" id="cd05387">
    <property type="entry name" value="BY-kinase"/>
    <property type="match status" value="1"/>
</dbReference>
<dbReference type="SUPFAM" id="SSF52540">
    <property type="entry name" value="P-loop containing nucleoside triphosphate hydrolases"/>
    <property type="match status" value="1"/>
</dbReference>
<evidence type="ECO:0000256" key="9">
    <source>
        <dbReference type="SAM" id="Coils"/>
    </source>
</evidence>
<gene>
    <name evidence="12" type="ORF">WMG39_07715</name>
</gene>
<dbReference type="Pfam" id="PF13614">
    <property type="entry name" value="AAA_31"/>
    <property type="match status" value="1"/>
</dbReference>
<keyword evidence="10" id="KW-1133">Transmembrane helix</keyword>
<keyword evidence="7" id="KW-0829">Tyrosine-protein kinase</keyword>
<accession>A0ABU8YK22</accession>
<dbReference type="RefSeq" id="WP_340522858.1">
    <property type="nucleotide sequence ID" value="NZ_JBBLXS010000071.1"/>
</dbReference>
<evidence type="ECO:0000256" key="3">
    <source>
        <dbReference type="ARBA" id="ARBA00022679"/>
    </source>
</evidence>
<dbReference type="Proteomes" id="UP001384579">
    <property type="component" value="Unassembled WGS sequence"/>
</dbReference>
<dbReference type="InterPro" id="IPR027417">
    <property type="entry name" value="P-loop_NTPase"/>
</dbReference>
<evidence type="ECO:0000256" key="2">
    <source>
        <dbReference type="ARBA" id="ARBA00011903"/>
    </source>
</evidence>
<evidence type="ECO:0000256" key="4">
    <source>
        <dbReference type="ARBA" id="ARBA00022741"/>
    </source>
</evidence>
<keyword evidence="6" id="KW-0067">ATP-binding</keyword>
<dbReference type="EMBL" id="JBBLXS010000071">
    <property type="protein sequence ID" value="MEK0184743.1"/>
    <property type="molecule type" value="Genomic_DNA"/>
</dbReference>
<comment type="caution">
    <text evidence="12">The sequence shown here is derived from an EMBL/GenBank/DDBJ whole genome shotgun (WGS) entry which is preliminary data.</text>
</comment>
<reference evidence="12 13" key="1">
    <citation type="journal article" date="2020" name="Harmful Algae">
        <title>Molecular and morphological characterization of a novel dihydroanatoxin-a producing Microcoleus species (cyanobacteria) from the Russian River, California, USA.</title>
        <authorList>
            <person name="Conklin K.Y."/>
            <person name="Stancheva R."/>
            <person name="Otten T.G."/>
            <person name="Fadness R."/>
            <person name="Boyer G.L."/>
            <person name="Read B."/>
            <person name="Zhang X."/>
            <person name="Sheath R.G."/>
        </authorList>
    </citation>
    <scope>NUCLEOTIDE SEQUENCE [LARGE SCALE GENOMIC DNA]</scope>
    <source>
        <strain evidence="12 13">PTRS2</strain>
    </source>
</reference>
<evidence type="ECO:0000256" key="8">
    <source>
        <dbReference type="ARBA" id="ARBA00051245"/>
    </source>
</evidence>
<keyword evidence="4" id="KW-0547">Nucleotide-binding</keyword>
<keyword evidence="3" id="KW-0808">Transferase</keyword>
<dbReference type="EC" id="2.7.10.2" evidence="2"/>
<sequence>MTLSVVKRYLIAFDQYKWVGLATLAVTVGVSGVVAVQPTPLPIYIASGMLAYRRPTVIFSATTTKIQQEGQEITKDMLLDKKVLEGAAEKLIQAAAKKANKESAAKINKEEAAKELEDVTKRLAKNVQVKMPTKNNDPSALIQVLYKNADRKKAEIVAEILMKEMVERSQTINTSRLRETIAQINKRLPKVTQELRETEEKLEAYEKREQTSILAAQSGTLPQAITNSQQQQRQLRVQLGAIEAQINSLQNRLGLNVDQAYVSQALSADPIIGQLRVQIFSLESQLKILRSDLQEEHPKIVELVKQKQAFDQQLQQRQSEVLGGNGVSAPLQSADRIRVDSALDPARQQLAQNLIALQTQKEVVQQQIKGVEKTEQELRRQHATIPNKQLEQARLAQQVGFKKALYDKMQSALVDAEAAVAETTGSLTIAQLPKTDDVESTKRGLPVMLAVGGFVGLLLGGGLIFVLGMLNGKFYSWEEVRAALAEKEVAILGVLPEVSILDSYGLEMPIALDANSPYLEFYERLRSNLRRIGNKPVKVVLLTSASAEEGKTFSAYNLAIASARSGKRTLLIEADLREASHIECLKIAIDPLAAVEPLHYYGNISECVRLVPNVENLYVIPSPGFLHQAAGVLESSEMRILFQDVRNRFDFVVVDSPALSECNDALTLEPYTDGMILVARPGYTLSSMLSEAADQLLESDDEESSKSPRLLGAIINGADIAVKFRHDIEEVERPLGAIDHRAIEVRSSRLPQQQSKLKKKATK</sequence>
<keyword evidence="5" id="KW-0418">Kinase</keyword>
<keyword evidence="13" id="KW-1185">Reference proteome</keyword>